<evidence type="ECO:0008006" key="5">
    <source>
        <dbReference type="Google" id="ProtNLM"/>
    </source>
</evidence>
<dbReference type="InterPro" id="IPR043137">
    <property type="entry name" value="GGT_ssub_C"/>
</dbReference>
<organism evidence="3 4">
    <name type="scientific">Potamilus streckersoni</name>
    <dbReference type="NCBI Taxonomy" id="2493646"/>
    <lineage>
        <taxon>Eukaryota</taxon>
        <taxon>Metazoa</taxon>
        <taxon>Spiralia</taxon>
        <taxon>Lophotrochozoa</taxon>
        <taxon>Mollusca</taxon>
        <taxon>Bivalvia</taxon>
        <taxon>Autobranchia</taxon>
        <taxon>Heteroconchia</taxon>
        <taxon>Palaeoheterodonta</taxon>
        <taxon>Unionida</taxon>
        <taxon>Unionoidea</taxon>
        <taxon>Unionidae</taxon>
        <taxon>Ambleminae</taxon>
        <taxon>Lampsilini</taxon>
        <taxon>Potamilus</taxon>
    </lineage>
</organism>
<feature type="active site" description="Nucleophile" evidence="1">
    <location>
        <position position="354"/>
    </location>
</feature>
<protein>
    <recommendedName>
        <fullName evidence="5">Gamma-glutamyltransferase</fullName>
    </recommendedName>
</protein>
<evidence type="ECO:0000313" key="4">
    <source>
        <dbReference type="Proteomes" id="UP001195483"/>
    </source>
</evidence>
<accession>A0AAE0TIT4</accession>
<dbReference type="InterPro" id="IPR043138">
    <property type="entry name" value="GGT_lsub"/>
</dbReference>
<gene>
    <name evidence="3" type="ORF">CHS0354_028158</name>
</gene>
<dbReference type="Pfam" id="PF01019">
    <property type="entry name" value="G_glu_transpept"/>
    <property type="match status" value="1"/>
</dbReference>
<dbReference type="PANTHER" id="PTHR43881:SF1">
    <property type="entry name" value="GAMMA-GLUTAMYLTRANSPEPTIDASE (AFU_ORTHOLOGUE AFUA_4G13580)"/>
    <property type="match status" value="1"/>
</dbReference>
<reference evidence="3" key="3">
    <citation type="submission" date="2023-05" db="EMBL/GenBank/DDBJ databases">
        <authorList>
            <person name="Smith C.H."/>
        </authorList>
    </citation>
    <scope>NUCLEOTIDE SEQUENCE</scope>
    <source>
        <strain evidence="3">CHS0354</strain>
        <tissue evidence="3">Mantle</tissue>
    </source>
</reference>
<dbReference type="EMBL" id="JAEAOA010001692">
    <property type="protein sequence ID" value="KAK3610758.1"/>
    <property type="molecule type" value="Genomic_DNA"/>
</dbReference>
<dbReference type="PANTHER" id="PTHR43881">
    <property type="entry name" value="GAMMA-GLUTAMYLTRANSPEPTIDASE (AFU_ORTHOLOGUE AFUA_4G13580)"/>
    <property type="match status" value="1"/>
</dbReference>
<dbReference type="Gene3D" id="3.60.20.40">
    <property type="match status" value="1"/>
</dbReference>
<dbReference type="SUPFAM" id="SSF56235">
    <property type="entry name" value="N-terminal nucleophile aminohydrolases (Ntn hydrolases)"/>
    <property type="match status" value="1"/>
</dbReference>
<dbReference type="GO" id="GO:0036374">
    <property type="term" value="F:glutathione hydrolase activity"/>
    <property type="evidence" value="ECO:0007669"/>
    <property type="project" value="InterPro"/>
</dbReference>
<dbReference type="InterPro" id="IPR029055">
    <property type="entry name" value="Ntn_hydrolases_N"/>
</dbReference>
<comment type="caution">
    <text evidence="3">The sequence shown here is derived from an EMBL/GenBank/DDBJ whole genome shotgun (WGS) entry which is preliminary data.</text>
</comment>
<dbReference type="AlphaFoldDB" id="A0AAE0TIT4"/>
<proteinExistence type="predicted"/>
<dbReference type="InterPro" id="IPR000101">
    <property type="entry name" value="GGT_peptidase"/>
</dbReference>
<feature type="binding site" evidence="2">
    <location>
        <position position="439"/>
    </location>
    <ligand>
        <name>L-glutamate</name>
        <dbReference type="ChEBI" id="CHEBI:29985"/>
    </ligand>
</feature>
<keyword evidence="4" id="KW-1185">Reference proteome</keyword>
<dbReference type="Gene3D" id="1.10.246.130">
    <property type="match status" value="1"/>
</dbReference>
<dbReference type="InterPro" id="IPR052896">
    <property type="entry name" value="GGT-like_enzyme"/>
</dbReference>
<dbReference type="Proteomes" id="UP001195483">
    <property type="component" value="Unassembled WGS sequence"/>
</dbReference>
<evidence type="ECO:0000313" key="3">
    <source>
        <dbReference type="EMBL" id="KAK3610758.1"/>
    </source>
</evidence>
<name>A0AAE0TIT4_9BIVA</name>
<reference evidence="3" key="1">
    <citation type="journal article" date="2021" name="Genome Biol. Evol.">
        <title>A High-Quality Reference Genome for a Parasitic Bivalve with Doubly Uniparental Inheritance (Bivalvia: Unionida).</title>
        <authorList>
            <person name="Smith C.H."/>
        </authorList>
    </citation>
    <scope>NUCLEOTIDE SEQUENCE</scope>
    <source>
        <strain evidence="3">CHS0354</strain>
    </source>
</reference>
<dbReference type="NCBIfam" id="TIGR00066">
    <property type="entry name" value="g_glut_trans"/>
    <property type="match status" value="1"/>
</dbReference>
<evidence type="ECO:0000256" key="2">
    <source>
        <dbReference type="PIRSR" id="PIRSR600101-2"/>
    </source>
</evidence>
<reference evidence="3" key="2">
    <citation type="journal article" date="2021" name="Genome Biol. Evol.">
        <title>Developing a high-quality reference genome for a parasitic bivalve with doubly uniparental inheritance (Bivalvia: Unionida).</title>
        <authorList>
            <person name="Smith C.H."/>
        </authorList>
    </citation>
    <scope>NUCLEOTIDE SEQUENCE</scope>
    <source>
        <strain evidence="3">CHS0354</strain>
        <tissue evidence="3">Mantle</tissue>
    </source>
</reference>
<dbReference type="GO" id="GO:0006751">
    <property type="term" value="P:glutathione catabolic process"/>
    <property type="evidence" value="ECO:0007669"/>
    <property type="project" value="InterPro"/>
</dbReference>
<dbReference type="PRINTS" id="PR01210">
    <property type="entry name" value="GGTRANSPTASE"/>
</dbReference>
<evidence type="ECO:0000256" key="1">
    <source>
        <dbReference type="PIRSR" id="PIRSR600101-1"/>
    </source>
</evidence>
<sequence length="556" mass="59940">MNFNSHRSVVTCKNGCVACSQPLASQVGLDILKQGGNAADAAVATAAALNVTEPCSTGIGGDAFCLFYDAKTKSVQGLNGSGRAPAALSLERVKRDGFDAGNPIPVKHGHSVTVPGAAAAWVDAVEKFGSGKFQLSKLLQPAIELAEIGFPVQKITAHFWNKGSDLLLDPANTFGQDMLLNGRAPHQGEIMRLPLLARTFKELGQHGKKAFYEGRIAAAIVEAVQTFGGVMTIEDLQNHVTTFDEPISIDYKGYQVWEIPPNGQGITALIALNILEGIDLKSMKHNSSAYLHTLIEAIRLSFADSTWYCADPTKVHVPVAELLSKEYAAKRRSLIQPDKKLSDLCHGEMPGSDTVYFSVCDKEGNACSFINSNYMGFGSAIVPEGCGFTLQNRGNGFSLEESHPNVIAPNKRPYHTIIPAMVTSSTTGELLASYGVMGAYMQPQGHVQVLLNMVEFGMDPQQALDQPRLCISHLDRMMKGSLDCVNLEEGISHQVLEELLMLGHKVIGIEGFNRSVFGRGQVIARGPWPFNPSYDPASLVYWAGSDPRADGMAVGF</sequence>